<dbReference type="Pfam" id="PF08309">
    <property type="entry name" value="LVIVD"/>
    <property type="match status" value="2"/>
</dbReference>
<dbReference type="KEGG" id="aez:C3E78_11145"/>
<dbReference type="InterPro" id="IPR032109">
    <property type="entry name" value="Big_3_5"/>
</dbReference>
<organism evidence="2 3">
    <name type="scientific">Aeromicrobium chenweiae</name>
    <dbReference type="NCBI Taxonomy" id="2079793"/>
    <lineage>
        <taxon>Bacteria</taxon>
        <taxon>Bacillati</taxon>
        <taxon>Actinomycetota</taxon>
        <taxon>Actinomycetes</taxon>
        <taxon>Propionibacteriales</taxon>
        <taxon>Nocardioidaceae</taxon>
        <taxon>Aeromicrobium</taxon>
    </lineage>
</organism>
<evidence type="ECO:0000313" key="3">
    <source>
        <dbReference type="Proteomes" id="UP000244384"/>
    </source>
</evidence>
<accession>A0A2S0WMY6</accession>
<gene>
    <name evidence="2" type="ORF">C3E78_11145</name>
</gene>
<dbReference type="Pfam" id="PF16640">
    <property type="entry name" value="Big_3_5"/>
    <property type="match status" value="2"/>
</dbReference>
<dbReference type="EMBL" id="CP026952">
    <property type="protein sequence ID" value="AWB92713.1"/>
    <property type="molecule type" value="Genomic_DNA"/>
</dbReference>
<evidence type="ECO:0000259" key="1">
    <source>
        <dbReference type="Pfam" id="PF16640"/>
    </source>
</evidence>
<dbReference type="Gene3D" id="2.60.40.10">
    <property type="entry name" value="Immunoglobulins"/>
    <property type="match status" value="2"/>
</dbReference>
<dbReference type="InterPro" id="IPR013211">
    <property type="entry name" value="LVIVD"/>
</dbReference>
<dbReference type="Proteomes" id="UP000244384">
    <property type="component" value="Chromosome"/>
</dbReference>
<proteinExistence type="predicted"/>
<feature type="domain" description="Bacterial Ig-like" evidence="1">
    <location>
        <begin position="752"/>
        <end position="841"/>
    </location>
</feature>
<protein>
    <recommendedName>
        <fullName evidence="1">Bacterial Ig-like domain-containing protein</fullName>
    </recommendedName>
</protein>
<dbReference type="GO" id="GO:0005975">
    <property type="term" value="P:carbohydrate metabolic process"/>
    <property type="evidence" value="ECO:0007669"/>
    <property type="project" value="UniProtKB-ARBA"/>
</dbReference>
<sequence>MHGIARGDRHRHCGDRGVVLALTAASEQPGGPGARGGRWPSRRARSTSACPEAERHQIVTMRSRGSGPLRGAGSPWRYGGLEASAGRSHHWLQLAIKVGQQKIWCGRTGVCQGESTCPLSEEEDPVNHRRLLRSSLVVVATTTLSLGLLSPAMADPNIPEPNELSKRLGEGSNATKVAPEEETPGNLAPGTKVPYVPLDVNYERLTEVDEEESTPNLQKVASLPAASTPGMATRSNLAFKGDYVYQGSYNGLAVYDISNPEDPKVVREVVCPGYQGDLSIAGDLLFFSVDQPRNGEACGAPAVASSSRDAWEGIRIFDISDPTNPEYVKAVKTRCGSHTHTLVNSSDDENRVYLYNGSYDTSNTAAYCTNPHQQIEIIEVDVTDPSTARVAKEVKLWDAENPAMTAADRPNGGAATSATTGCHDLTAYPAKGLMAAACMGDGLIIDISQPLAPKVKERVRDENYAFWHTAQFNNDASTVVFQDELGGGSSATCVPGTPQYRGANAIFDLAGTDLTLKSYYKIPRRQGTTENCVGHEGNIVQVDDKDVMVQAWYQGGASLIDFSNTSKAKEIGYFDRGPISNTSLVTGGYWAVYSHNGYVYGSEIARGLDVFKLVGDEFADANRHRQDVRNPATQEVITWPWKKAPQVSGDLETLPATPASTTAGQPAVITVNAPAGTFGKGEYVEIWSTGDDAKAIVNGQADADGSIQLSFEQAEGLAPGVDSYVVRGDTKLDEKLYSVSVDVVGIATTTSLTASAAKQTYGTSSVTLTAKVAAEGDVAGTVTFKDGASTLAKGVALKGNTATVKLPAGLKAGAHSLTAQFVPSGTAVLGSTSAATKVTVAKVASKVSRRFTTQIKASKKPTVTVTVTAKNVTPTGKVTVKIGSRSYTRSLANGKVKVTFPKFKKGKYTVRVSYPGTANIASSKSANATLTVVK</sequence>
<keyword evidence="3" id="KW-1185">Reference proteome</keyword>
<dbReference type="AlphaFoldDB" id="A0A2S0WMY6"/>
<reference evidence="3" key="1">
    <citation type="submission" date="2018-01" db="EMBL/GenBank/DDBJ databases">
        <authorList>
            <person name="Li J."/>
        </authorList>
    </citation>
    <scope>NUCLEOTIDE SEQUENCE [LARGE SCALE GENOMIC DNA]</scope>
    <source>
        <strain evidence="3">592</strain>
    </source>
</reference>
<feature type="domain" description="Bacterial Ig-like" evidence="1">
    <location>
        <begin position="853"/>
        <end position="932"/>
    </location>
</feature>
<dbReference type="InterPro" id="IPR013783">
    <property type="entry name" value="Ig-like_fold"/>
</dbReference>
<evidence type="ECO:0000313" key="2">
    <source>
        <dbReference type="EMBL" id="AWB92713.1"/>
    </source>
</evidence>
<name>A0A2S0WMY6_9ACTN</name>
<accession>A0A5F2EVN6</accession>